<dbReference type="Ensembl" id="ENSTRUT00000037932.3">
    <property type="protein sequence ID" value="ENSTRUP00000037796.3"/>
    <property type="gene ID" value="ENSTRUG00000014794.3"/>
</dbReference>
<keyword evidence="8" id="KW-0965">Cell junction</keyword>
<dbReference type="RefSeq" id="XP_029707307.1">
    <property type="nucleotide sequence ID" value="XM_029851447.1"/>
</dbReference>
<dbReference type="InterPro" id="IPR028435">
    <property type="entry name" value="Plakophilin/d_Catenin"/>
</dbReference>
<dbReference type="STRING" id="31033.ENSTRUP00000068243"/>
<dbReference type="GO" id="GO:0005912">
    <property type="term" value="C:adherens junction"/>
    <property type="evidence" value="ECO:0007669"/>
    <property type="project" value="UniProtKB-SubCell"/>
</dbReference>
<dbReference type="InterPro" id="IPR000225">
    <property type="entry name" value="Armadillo"/>
</dbReference>
<evidence type="ECO:0000313" key="13">
    <source>
        <dbReference type="Proteomes" id="UP000005226"/>
    </source>
</evidence>
<dbReference type="FunFam" id="1.25.10.10:FF:000007">
    <property type="entry name" value="ARVCF, delta catenin family member"/>
    <property type="match status" value="1"/>
</dbReference>
<evidence type="ECO:0000256" key="10">
    <source>
        <dbReference type="PROSITE-ProRule" id="PRU00259"/>
    </source>
</evidence>
<dbReference type="GO" id="GO:0098609">
    <property type="term" value="P:cell-cell adhesion"/>
    <property type="evidence" value="ECO:0007669"/>
    <property type="project" value="InterPro"/>
</dbReference>
<dbReference type="GeneID" id="101067270"/>
<feature type="repeat" description="ARM" evidence="10">
    <location>
        <begin position="394"/>
        <end position="422"/>
    </location>
</feature>
<dbReference type="GO" id="GO:0005634">
    <property type="term" value="C:nucleus"/>
    <property type="evidence" value="ECO:0007669"/>
    <property type="project" value="UniProtKB-SubCell"/>
</dbReference>
<dbReference type="Proteomes" id="UP000005226">
    <property type="component" value="Chromosome 17"/>
</dbReference>
<dbReference type="Gene3D" id="1.25.10.10">
    <property type="entry name" value="Leucine-rich Repeat Variant"/>
    <property type="match status" value="1"/>
</dbReference>
<evidence type="ECO:0000256" key="8">
    <source>
        <dbReference type="ARBA" id="ARBA00022949"/>
    </source>
</evidence>
<proteinExistence type="inferred from homology"/>
<dbReference type="GeneTree" id="ENSGT00940000156045"/>
<accession>H2ULH5</accession>
<organism evidence="12 13">
    <name type="scientific">Takifugu rubripes</name>
    <name type="common">Japanese pufferfish</name>
    <name type="synonym">Fugu rubripes</name>
    <dbReference type="NCBI Taxonomy" id="31033"/>
    <lineage>
        <taxon>Eukaryota</taxon>
        <taxon>Metazoa</taxon>
        <taxon>Chordata</taxon>
        <taxon>Craniata</taxon>
        <taxon>Vertebrata</taxon>
        <taxon>Euteleostomi</taxon>
        <taxon>Actinopterygii</taxon>
        <taxon>Neopterygii</taxon>
        <taxon>Teleostei</taxon>
        <taxon>Neoteleostei</taxon>
        <taxon>Acanthomorphata</taxon>
        <taxon>Eupercaria</taxon>
        <taxon>Tetraodontiformes</taxon>
        <taxon>Tetradontoidea</taxon>
        <taxon>Tetraodontidae</taxon>
        <taxon>Takifugu</taxon>
    </lineage>
</organism>
<sequence>MEQCASTASLLASVREQERQFEMLSRALEEERRSCAGTLPRPLPNMQNGRIPCDADVERLTLNESYTNGSHHFAMEPGQMVQETYMVEEDPQESPPIVSVETGEDGTTRRTETTVKKVIKTTTTRTVIPSVSDTLSLDGGSVTGMGGYTTPVGYRQGPSVVVPSTVPRNYHYGPPVGYSDYRAGPPSDAYASLNRSAHMDDRYRPVHPVHPDGYRTLDTSYRAHSRNQLDPYAAQPQVGRMGSAMELSAIPRFVPDPYGLEDDQRSMGFDEPDYGLGHPLHFSTVPRNHHAFPQGPPRRAGSYEGTLDGDMSGPGDMYYWGGAPLAQGERGSMASLDSTLRKGPGPGGWRQPELPEVIAMLNYRLDPVKSNAAAYLQHLSFKNDKVKSEVRRLKGIPALVSMLDNPNKEVHHAACGALKNISYGKDPDNKIAIKNCDGVPALVRLLRKTRDQDLTDTITGTLWNLSSHDSVKMEIVDHALHALSDEVLVPHSGWERGSNGAGGGEENCKPRHLEWETALTNTAGCLRNVSSERSEARRKLRECTGLVDSLMYIVQSQIDCKDVDNKLIENCMCLLRNLSYHVHHEIPGSERYQEAVPINQGPAPSSQKGGCFSSRKGKDEWFSKGGKDDDGVADIIDIPKRTTPAKGYELLFQPEVVRVYTSLLKESKNPTVLEASAGAIQNLCAGRWTYGRYIRAILRQEKGLPILTELLAHGNDRVVRAMSGALRNLAIDARNKDLLGKHAVPHLVANLPGGGQSQPVRALSEETVVSVLSTLLEVLGSGVDAAKTLRASQGIERLVLINKDGNRSDREVRVAGLALQMVWGYKDLRRTLEKDGWKKTDFMVNLNAPSNTRANGGYEDSTLPLINNGGKGDREMIPMNDLGPDAYSSLDQRGRRNTLEDTLAPLDGDRVERN</sequence>
<evidence type="ECO:0000256" key="3">
    <source>
        <dbReference type="ARBA" id="ARBA00004536"/>
    </source>
</evidence>
<evidence type="ECO:0000256" key="9">
    <source>
        <dbReference type="ARBA" id="ARBA00023242"/>
    </source>
</evidence>
<evidence type="ECO:0000313" key="12">
    <source>
        <dbReference type="Ensembl" id="ENSTRUP00000037796.3"/>
    </source>
</evidence>
<evidence type="ECO:0000256" key="1">
    <source>
        <dbReference type="ARBA" id="ARBA00004123"/>
    </source>
</evidence>
<comment type="similarity">
    <text evidence="4">Belongs to the beta-catenin family.</text>
</comment>
<keyword evidence="5" id="KW-0963">Cytoplasm</keyword>
<name>H2ULH5_TAKRU</name>
<reference evidence="12" key="3">
    <citation type="submission" date="2025-09" db="UniProtKB">
        <authorList>
            <consortium name="Ensembl"/>
        </authorList>
    </citation>
    <scope>IDENTIFICATION</scope>
</reference>
<evidence type="ECO:0000256" key="11">
    <source>
        <dbReference type="SAM" id="MobiDB-lite"/>
    </source>
</evidence>
<dbReference type="AlphaFoldDB" id="H2ULH5"/>
<feature type="repeat" description="ARM" evidence="10">
    <location>
        <begin position="437"/>
        <end position="480"/>
    </location>
</feature>
<keyword evidence="7" id="KW-0130">Cell adhesion</keyword>
<dbReference type="GO" id="GO:0005886">
    <property type="term" value="C:plasma membrane"/>
    <property type="evidence" value="ECO:0007669"/>
    <property type="project" value="TreeGrafter"/>
</dbReference>
<dbReference type="PROSITE" id="PS50176">
    <property type="entry name" value="ARM_REPEAT"/>
    <property type="match status" value="3"/>
</dbReference>
<evidence type="ECO:0000256" key="2">
    <source>
        <dbReference type="ARBA" id="ARBA00004496"/>
    </source>
</evidence>
<dbReference type="PANTHER" id="PTHR10372">
    <property type="entry name" value="PLAKOPHILLIN-RELATED"/>
    <property type="match status" value="1"/>
</dbReference>
<evidence type="ECO:0000256" key="7">
    <source>
        <dbReference type="ARBA" id="ARBA00022889"/>
    </source>
</evidence>
<keyword evidence="6" id="KW-0677">Repeat</keyword>
<reference evidence="12 13" key="1">
    <citation type="journal article" date="2011" name="Genome Biol. Evol.">
        <title>Integration of the genetic map and genome assembly of fugu facilitates insights into distinct features of genome evolution in teleosts and mammals.</title>
        <authorList>
            <person name="Kai W."/>
            <person name="Kikuchi K."/>
            <person name="Tohari S."/>
            <person name="Chew A.K."/>
            <person name="Tay A."/>
            <person name="Fujiwara A."/>
            <person name="Hosoya S."/>
            <person name="Suetake H."/>
            <person name="Naruse K."/>
            <person name="Brenner S."/>
            <person name="Suzuki Y."/>
            <person name="Venkatesh B."/>
        </authorList>
    </citation>
    <scope>NUCLEOTIDE SEQUENCE [LARGE SCALE GENOMIC DNA]</scope>
</reference>
<protein>
    <submittedName>
        <fullName evidence="12">Catenin delta 1</fullName>
    </submittedName>
</protein>
<dbReference type="InterPro" id="IPR016024">
    <property type="entry name" value="ARM-type_fold"/>
</dbReference>
<keyword evidence="13" id="KW-1185">Reference proteome</keyword>
<feature type="region of interest" description="Disordered" evidence="11">
    <location>
        <begin position="869"/>
        <end position="914"/>
    </location>
</feature>
<feature type="region of interest" description="Disordered" evidence="11">
    <location>
        <begin position="91"/>
        <end position="110"/>
    </location>
</feature>
<evidence type="ECO:0000256" key="6">
    <source>
        <dbReference type="ARBA" id="ARBA00022737"/>
    </source>
</evidence>
<dbReference type="PANTHER" id="PTHR10372:SF6">
    <property type="entry name" value="CATENIN DELTA-1"/>
    <property type="match status" value="1"/>
</dbReference>
<dbReference type="SUPFAM" id="SSF48371">
    <property type="entry name" value="ARM repeat"/>
    <property type="match status" value="1"/>
</dbReference>
<evidence type="ECO:0000256" key="5">
    <source>
        <dbReference type="ARBA" id="ARBA00022490"/>
    </source>
</evidence>
<comment type="subcellular location">
    <subcellularLocation>
        <location evidence="3">Cell junction</location>
        <location evidence="3">Adherens junction</location>
    </subcellularLocation>
    <subcellularLocation>
        <location evidence="2">Cytoplasm</location>
    </subcellularLocation>
    <subcellularLocation>
        <location evidence="1">Nucleus</location>
    </subcellularLocation>
</comment>
<dbReference type="SMART" id="SM00185">
    <property type="entry name" value="ARM"/>
    <property type="match status" value="6"/>
</dbReference>
<feature type="repeat" description="ARM" evidence="10">
    <location>
        <begin position="702"/>
        <end position="744"/>
    </location>
</feature>
<gene>
    <name evidence="12" type="primary">ctnnd1</name>
</gene>
<keyword evidence="9" id="KW-0539">Nucleus</keyword>
<dbReference type="GO" id="GO:0005737">
    <property type="term" value="C:cytoplasm"/>
    <property type="evidence" value="ECO:0007669"/>
    <property type="project" value="UniProtKB-SubCell"/>
</dbReference>
<evidence type="ECO:0000256" key="4">
    <source>
        <dbReference type="ARBA" id="ARBA00005462"/>
    </source>
</evidence>
<dbReference type="Pfam" id="PF00514">
    <property type="entry name" value="Arm"/>
    <property type="match status" value="4"/>
</dbReference>
<reference evidence="12" key="2">
    <citation type="submission" date="2025-08" db="UniProtKB">
        <authorList>
            <consortium name="Ensembl"/>
        </authorList>
    </citation>
    <scope>IDENTIFICATION</scope>
</reference>
<dbReference type="InterPro" id="IPR011989">
    <property type="entry name" value="ARM-like"/>
</dbReference>
<feature type="region of interest" description="Disordered" evidence="11">
    <location>
        <begin position="596"/>
        <end position="616"/>
    </location>
</feature>